<evidence type="ECO:0000313" key="5">
    <source>
        <dbReference type="Proteomes" id="UP001152484"/>
    </source>
</evidence>
<keyword evidence="1" id="KW-0175">Coiled coil</keyword>
<name>A0A9P1DZ72_CUSEU</name>
<protein>
    <recommendedName>
        <fullName evidence="3">DUF7653 domain-containing protein</fullName>
    </recommendedName>
</protein>
<feature type="region of interest" description="Disordered" evidence="2">
    <location>
        <begin position="18"/>
        <end position="61"/>
    </location>
</feature>
<evidence type="ECO:0000256" key="2">
    <source>
        <dbReference type="SAM" id="MobiDB-lite"/>
    </source>
</evidence>
<feature type="region of interest" description="Disordered" evidence="2">
    <location>
        <begin position="170"/>
        <end position="197"/>
    </location>
</feature>
<feature type="compositionally biased region" description="Basic and acidic residues" evidence="2">
    <location>
        <begin position="45"/>
        <end position="57"/>
    </location>
</feature>
<evidence type="ECO:0000256" key="1">
    <source>
        <dbReference type="SAM" id="Coils"/>
    </source>
</evidence>
<evidence type="ECO:0000259" key="3">
    <source>
        <dbReference type="Pfam" id="PF24670"/>
    </source>
</evidence>
<dbReference type="Proteomes" id="UP001152484">
    <property type="component" value="Unassembled WGS sequence"/>
</dbReference>
<feature type="domain" description="DUF7653" evidence="3">
    <location>
        <begin position="584"/>
        <end position="699"/>
    </location>
</feature>
<proteinExistence type="predicted"/>
<keyword evidence="5" id="KW-1185">Reference proteome</keyword>
<feature type="coiled-coil region" evidence="1">
    <location>
        <begin position="379"/>
        <end position="516"/>
    </location>
</feature>
<feature type="compositionally biased region" description="Basic and acidic residues" evidence="2">
    <location>
        <begin position="24"/>
        <end position="33"/>
    </location>
</feature>
<dbReference type="OrthoDB" id="1938127at2759"/>
<dbReference type="InterPro" id="IPR056070">
    <property type="entry name" value="DUF7653"/>
</dbReference>
<organism evidence="4 5">
    <name type="scientific">Cuscuta europaea</name>
    <name type="common">European dodder</name>
    <dbReference type="NCBI Taxonomy" id="41803"/>
    <lineage>
        <taxon>Eukaryota</taxon>
        <taxon>Viridiplantae</taxon>
        <taxon>Streptophyta</taxon>
        <taxon>Embryophyta</taxon>
        <taxon>Tracheophyta</taxon>
        <taxon>Spermatophyta</taxon>
        <taxon>Magnoliopsida</taxon>
        <taxon>eudicotyledons</taxon>
        <taxon>Gunneridae</taxon>
        <taxon>Pentapetalae</taxon>
        <taxon>asterids</taxon>
        <taxon>lamiids</taxon>
        <taxon>Solanales</taxon>
        <taxon>Convolvulaceae</taxon>
        <taxon>Cuscuteae</taxon>
        <taxon>Cuscuta</taxon>
        <taxon>Cuscuta subgen. Cuscuta</taxon>
    </lineage>
</organism>
<dbReference type="Pfam" id="PF24670">
    <property type="entry name" value="DUF7653"/>
    <property type="match status" value="1"/>
</dbReference>
<gene>
    <name evidence="4" type="ORF">CEURO_LOCUS2229</name>
</gene>
<dbReference type="PANTHER" id="PTHR47491">
    <property type="entry name" value="CAP-GLY DOMAIN LINKER"/>
    <property type="match status" value="1"/>
</dbReference>
<reference evidence="4" key="1">
    <citation type="submission" date="2022-07" db="EMBL/GenBank/DDBJ databases">
        <authorList>
            <person name="Macas J."/>
            <person name="Novak P."/>
            <person name="Neumann P."/>
        </authorList>
    </citation>
    <scope>NUCLEOTIDE SEQUENCE</scope>
</reference>
<feature type="region of interest" description="Disordered" evidence="2">
    <location>
        <begin position="75"/>
        <end position="125"/>
    </location>
</feature>
<sequence>MKKLFFFRSSALDEVNNTQISQQAKEKNVDRENTSILDKTRSKKKVLETHSSNDKPTLRRSLSFSSGSLYDGWTGQTNCQDESRSPCGGNNGQPKKSNRNSSRRALTPERLSHAKFSGIDGVENSHKVGNGVNGFGSTFQPRLGSHDSSSNCSSNVSSKVLDRYIDGEQQGVQVPARPQNKAPASQFDVKKQKPKTQSLVETRGSQLQELMENSFRNESPRKVAKRVVERLSQTRLLPPKSKKEYDADTPITIEDIYSGNATAFSGSYLDGTSQKDYLMDVLNEVTSENNEKIPSLQERKIFSGYKFNAKDSDIDLIRKYKDSEERVGLLSEDFEEQTFFQSGGFNVPTLIQKIRSLTEEKLQIAHEVSSALQCHITERASSREEMKLLRTELDSQKQRLEDEKNELQYSLEKELDRRTSEWSLKLERYHAEEHRLRDRVRELAEQNVSLQREVSSFSEKEVDNKSRISNLENQLNELIGRLEEQSGENQNLQKSLSELKEKYRIIQEDQDCLRRNCEEKVKECKDLHRSITRLQRTCSEQEKTIDGLRLFCEEINKKRSAEEFDNQLIKARVEHIRLVGNECALRREVESYRHEVDHLRHENINLLNRLKGGGQDATFRLDQELLNRVNCLQTQGILLVKESTLVCEKLLEYTKCTVDGGTKGQFVIETDIKLQGFKRGLENLSRSLQTVSFVLNEKSKFQTCGLENKTHQSDDHQKFELGLKSETLLTSLLREKLYNQELDMEQLHAELATAVRGNDMLKCELQNARDNLSCATLKTKNLELQVIKKDENIKKLENDLDECIKELTTVKGILPKVTHERDMLWEDVKQYSENNMLLNSENNVLKKRIETLDEEVLVKEGQISILKDALDKPIDLLSSPREFLV</sequence>
<dbReference type="AlphaFoldDB" id="A0A9P1DZ72"/>
<comment type="caution">
    <text evidence="4">The sequence shown here is derived from an EMBL/GenBank/DDBJ whole genome shotgun (WGS) entry which is preliminary data.</text>
</comment>
<accession>A0A9P1DZ72</accession>
<feature type="coiled-coil region" evidence="1">
    <location>
        <begin position="758"/>
        <end position="855"/>
    </location>
</feature>
<evidence type="ECO:0000313" key="4">
    <source>
        <dbReference type="EMBL" id="CAH9065464.1"/>
    </source>
</evidence>
<dbReference type="PANTHER" id="PTHR47491:SF5">
    <property type="entry name" value="CAP-GLY DOMAIN LINKER"/>
    <property type="match status" value="1"/>
</dbReference>
<dbReference type="EMBL" id="CAMAPE010000005">
    <property type="protein sequence ID" value="CAH9065464.1"/>
    <property type="molecule type" value="Genomic_DNA"/>
</dbReference>